<sequence>MVYCDHCCRCVDGMRVDDGHLCCEDCGKLLEDYYFSSEPTFVKNSAGQSKLSGNLVRGVHNDISESRARTIERAKDYISNLSRTLGVDDASMVDEAVAFYTIGLEQKFTKGRKSEHVQAACLYIAFRDKQKPYLLIEFSNCLRTNVYALGAVFLQLCKLLRLQNHPIVQKLVDPSLFISKFTNNLLKQRNIAVSNTALNIIVRMKRDWMQTGRKPGGICGAALYMAALAHGFTCSKSDILRIVHVCEATLTKRLVEFEDTESSSLTIDELNAMAKDNESTLIKIPNGELDKKDLLCQHKEDDEVPPHFALGLCETCYKDFVKLSGGLDCGHDPPAFQHAERERTVKSQSEENANQSADFAMDSNGAYEGQIESHASEPERIGRDEEYVATKDGEHGKSHIEDDMNAKTQDESESLSDIEDKEVDGYLYSEEEKQYKKKIWEFNNREYLEEQAIKEAAAAAERRKLEEELKNCSPETLEARKLKSSVAADVAKSKKEARQKRAQEAKNLGPAQSAVEATSRMLKTKRLSSKVNSDVLEKLFDKPEVQENHKKARFDSPSDNDDNLESKSKHKVKEDEMEPAEEFVDDVDMVGEYGDILYPENGEYETYEEGGGYRGYDEYDGYDGF</sequence>
<dbReference type="Proteomes" id="UP001177021">
    <property type="component" value="Unassembled WGS sequence"/>
</dbReference>
<comment type="caution">
    <text evidence="1">The sequence shown here is derived from an EMBL/GenBank/DDBJ whole genome shotgun (WGS) entry which is preliminary data.</text>
</comment>
<gene>
    <name evidence="1" type="ORF">MILVUS5_LOCUS7649</name>
</gene>
<organism evidence="1 2">
    <name type="scientific">Trifolium pratense</name>
    <name type="common">Red clover</name>
    <dbReference type="NCBI Taxonomy" id="57577"/>
    <lineage>
        <taxon>Eukaryota</taxon>
        <taxon>Viridiplantae</taxon>
        <taxon>Streptophyta</taxon>
        <taxon>Embryophyta</taxon>
        <taxon>Tracheophyta</taxon>
        <taxon>Spermatophyta</taxon>
        <taxon>Magnoliopsida</taxon>
        <taxon>eudicotyledons</taxon>
        <taxon>Gunneridae</taxon>
        <taxon>Pentapetalae</taxon>
        <taxon>rosids</taxon>
        <taxon>fabids</taxon>
        <taxon>Fabales</taxon>
        <taxon>Fabaceae</taxon>
        <taxon>Papilionoideae</taxon>
        <taxon>50 kb inversion clade</taxon>
        <taxon>NPAAA clade</taxon>
        <taxon>Hologalegina</taxon>
        <taxon>IRL clade</taxon>
        <taxon>Trifolieae</taxon>
        <taxon>Trifolium</taxon>
    </lineage>
</organism>
<accession>A0ACB0IYW8</accession>
<evidence type="ECO:0000313" key="1">
    <source>
        <dbReference type="EMBL" id="CAJ2637275.1"/>
    </source>
</evidence>
<reference evidence="1" key="1">
    <citation type="submission" date="2023-10" db="EMBL/GenBank/DDBJ databases">
        <authorList>
            <person name="Rodriguez Cubillos JULIANA M."/>
            <person name="De Vega J."/>
        </authorList>
    </citation>
    <scope>NUCLEOTIDE SEQUENCE</scope>
</reference>
<protein>
    <submittedName>
        <fullName evidence="1">Uncharacterized protein</fullName>
    </submittedName>
</protein>
<keyword evidence="2" id="KW-1185">Reference proteome</keyword>
<evidence type="ECO:0000313" key="2">
    <source>
        <dbReference type="Proteomes" id="UP001177021"/>
    </source>
</evidence>
<proteinExistence type="predicted"/>
<name>A0ACB0IYW8_TRIPR</name>
<dbReference type="EMBL" id="CASHSV030000013">
    <property type="protein sequence ID" value="CAJ2637275.1"/>
    <property type="molecule type" value="Genomic_DNA"/>
</dbReference>